<keyword evidence="8 12" id="KW-0472">Membrane</keyword>
<protein>
    <recommendedName>
        <fullName evidence="12">Fluoride-specific ion channel FluC</fullName>
    </recommendedName>
</protein>
<keyword evidence="3" id="KW-0997">Cell inner membrane</keyword>
<dbReference type="STRING" id="595536.GCA_000178815_04085"/>
<dbReference type="InterPro" id="IPR003691">
    <property type="entry name" value="FluC"/>
</dbReference>
<dbReference type="GO" id="GO:0005886">
    <property type="term" value="C:plasma membrane"/>
    <property type="evidence" value="ECO:0007669"/>
    <property type="project" value="UniProtKB-SubCell"/>
</dbReference>
<feature type="binding site" evidence="12">
    <location>
        <position position="76"/>
    </location>
    <ligand>
        <name>Na(+)</name>
        <dbReference type="ChEBI" id="CHEBI:29101"/>
        <note>structural</note>
    </ligand>
</feature>
<feature type="transmembrane region" description="Helical" evidence="12">
    <location>
        <begin position="98"/>
        <end position="122"/>
    </location>
</feature>
<keyword evidence="9 12" id="KW-0407">Ion channel</keyword>
<comment type="similarity">
    <text evidence="10 12">Belongs to the fluoride channel Fluc/FEX (TC 1.A.43) family.</text>
</comment>
<comment type="function">
    <text evidence="12">Fluoride-specific ion channel. Important for reducing fluoride concentration in the cell, thus reducing its toxicity.</text>
</comment>
<dbReference type="KEGG" id="mtw:CQW49_05365"/>
<feature type="transmembrane region" description="Helical" evidence="12">
    <location>
        <begin position="68"/>
        <end position="86"/>
    </location>
</feature>
<dbReference type="RefSeq" id="WP_003608830.1">
    <property type="nucleotide sequence ID" value="NZ_ADVE02000001.1"/>
</dbReference>
<dbReference type="NCBIfam" id="TIGR00494">
    <property type="entry name" value="crcB"/>
    <property type="match status" value="1"/>
</dbReference>
<evidence type="ECO:0000256" key="1">
    <source>
        <dbReference type="ARBA" id="ARBA00004651"/>
    </source>
</evidence>
<evidence type="ECO:0000256" key="11">
    <source>
        <dbReference type="ARBA" id="ARBA00035585"/>
    </source>
</evidence>
<dbReference type="PANTHER" id="PTHR28259">
    <property type="entry name" value="FLUORIDE EXPORT PROTEIN 1-RELATED"/>
    <property type="match status" value="1"/>
</dbReference>
<keyword evidence="12" id="KW-0813">Transport</keyword>
<keyword evidence="14" id="KW-1185">Reference proteome</keyword>
<dbReference type="NCBIfam" id="NF010791">
    <property type="entry name" value="PRK14195.1"/>
    <property type="match status" value="1"/>
</dbReference>
<dbReference type="AlphaFoldDB" id="A0A2D2CXB0"/>
<keyword evidence="5 12" id="KW-1133">Transmembrane helix</keyword>
<keyword evidence="7 12" id="KW-0406">Ion transport</keyword>
<organism evidence="13 14">
    <name type="scientific">Methylosinus trichosporium (strain ATCC 35070 / NCIMB 11131 / UNIQEM 75 / OB3b)</name>
    <dbReference type="NCBI Taxonomy" id="595536"/>
    <lineage>
        <taxon>Bacteria</taxon>
        <taxon>Pseudomonadati</taxon>
        <taxon>Pseudomonadota</taxon>
        <taxon>Alphaproteobacteria</taxon>
        <taxon>Hyphomicrobiales</taxon>
        <taxon>Methylocystaceae</taxon>
        <taxon>Methylosinus</taxon>
    </lineage>
</organism>
<dbReference type="GO" id="GO:0062054">
    <property type="term" value="F:fluoride channel activity"/>
    <property type="evidence" value="ECO:0007669"/>
    <property type="project" value="UniProtKB-UniRule"/>
</dbReference>
<comment type="subcellular location">
    <subcellularLocation>
        <location evidence="1 12">Cell membrane</location>
        <topology evidence="1 12">Multi-pass membrane protein</topology>
    </subcellularLocation>
</comment>
<sequence length="126" mass="13441">MRILLIFVGAGLGGLLRHLVNSFCTRALGDHFPWGIFIVNVTGCFAMGLAVGYLAFKAGHGWSQSLRLFLTTGLLGGYTTFSAFSLDAANLVERGDIIQAWLYVTGSVGLAILALFLGLSIMRALS</sequence>
<keyword evidence="6 12" id="KW-0915">Sodium</keyword>
<dbReference type="EMBL" id="CP023737">
    <property type="protein sequence ID" value="ATQ67387.1"/>
    <property type="molecule type" value="Genomic_DNA"/>
</dbReference>
<evidence type="ECO:0000256" key="2">
    <source>
        <dbReference type="ARBA" id="ARBA00022475"/>
    </source>
</evidence>
<feature type="binding site" evidence="12">
    <location>
        <position position="79"/>
    </location>
    <ligand>
        <name>Na(+)</name>
        <dbReference type="ChEBI" id="CHEBI:29101"/>
        <note>structural</note>
    </ligand>
</feature>
<dbReference type="Pfam" id="PF02537">
    <property type="entry name" value="CRCB"/>
    <property type="match status" value="1"/>
</dbReference>
<evidence type="ECO:0000256" key="12">
    <source>
        <dbReference type="HAMAP-Rule" id="MF_00454"/>
    </source>
</evidence>
<evidence type="ECO:0000256" key="6">
    <source>
        <dbReference type="ARBA" id="ARBA00023053"/>
    </source>
</evidence>
<evidence type="ECO:0000313" key="13">
    <source>
        <dbReference type="EMBL" id="ATQ67387.1"/>
    </source>
</evidence>
<proteinExistence type="inferred from homology"/>
<keyword evidence="2 12" id="KW-1003">Cell membrane</keyword>
<dbReference type="NCBIfam" id="NF010794">
    <property type="entry name" value="PRK14198.1"/>
    <property type="match status" value="1"/>
</dbReference>
<keyword evidence="12" id="KW-0479">Metal-binding</keyword>
<dbReference type="GO" id="GO:0046872">
    <property type="term" value="F:metal ion binding"/>
    <property type="evidence" value="ECO:0007669"/>
    <property type="project" value="UniProtKB-KW"/>
</dbReference>
<comment type="catalytic activity">
    <reaction evidence="11">
        <text>fluoride(in) = fluoride(out)</text>
        <dbReference type="Rhea" id="RHEA:76159"/>
        <dbReference type="ChEBI" id="CHEBI:17051"/>
    </reaction>
    <physiologicalReaction direction="left-to-right" evidence="11">
        <dbReference type="Rhea" id="RHEA:76160"/>
    </physiologicalReaction>
</comment>
<name>A0A2D2CXB0_METT3</name>
<dbReference type="PANTHER" id="PTHR28259:SF1">
    <property type="entry name" value="FLUORIDE EXPORT PROTEIN 1-RELATED"/>
    <property type="match status" value="1"/>
</dbReference>
<reference evidence="14" key="1">
    <citation type="submission" date="2017-10" db="EMBL/GenBank/DDBJ databases">
        <title>Completed PacBio SMRT sequence of Methylosinus trichosporium OB3b reveals presence of a third large plasmid.</title>
        <authorList>
            <person name="Charles T.C."/>
            <person name="Lynch M.D.J."/>
            <person name="Heil J.R."/>
            <person name="Cheng J."/>
        </authorList>
    </citation>
    <scope>NUCLEOTIDE SEQUENCE [LARGE SCALE GENOMIC DNA]</scope>
    <source>
        <strain evidence="14">OB3b</strain>
    </source>
</reference>
<evidence type="ECO:0000256" key="5">
    <source>
        <dbReference type="ARBA" id="ARBA00022989"/>
    </source>
</evidence>
<evidence type="ECO:0000256" key="7">
    <source>
        <dbReference type="ARBA" id="ARBA00023065"/>
    </source>
</evidence>
<evidence type="ECO:0000256" key="10">
    <source>
        <dbReference type="ARBA" id="ARBA00035120"/>
    </source>
</evidence>
<gene>
    <name evidence="12" type="primary">fluC</name>
    <name evidence="12" type="synonym">crcB</name>
    <name evidence="13" type="ORF">CQW49_05365</name>
</gene>
<keyword evidence="4 12" id="KW-0812">Transmembrane</keyword>
<evidence type="ECO:0000256" key="3">
    <source>
        <dbReference type="ARBA" id="ARBA00022519"/>
    </source>
</evidence>
<dbReference type="HAMAP" id="MF_00454">
    <property type="entry name" value="FluC"/>
    <property type="match status" value="1"/>
</dbReference>
<evidence type="ECO:0000313" key="14">
    <source>
        <dbReference type="Proteomes" id="UP000230709"/>
    </source>
</evidence>
<accession>A0A2D2CXB0</accession>
<dbReference type="Proteomes" id="UP000230709">
    <property type="component" value="Chromosome"/>
</dbReference>
<dbReference type="GO" id="GO:0140114">
    <property type="term" value="P:cellular detoxification of fluoride"/>
    <property type="evidence" value="ECO:0007669"/>
    <property type="project" value="UniProtKB-UniRule"/>
</dbReference>
<evidence type="ECO:0000256" key="8">
    <source>
        <dbReference type="ARBA" id="ARBA00023136"/>
    </source>
</evidence>
<comment type="activity regulation">
    <text evidence="12">Na(+) is not transported, but it plays an essential structural role and its presence is essential for fluoride channel function.</text>
</comment>
<evidence type="ECO:0000256" key="4">
    <source>
        <dbReference type="ARBA" id="ARBA00022692"/>
    </source>
</evidence>
<feature type="transmembrane region" description="Helical" evidence="12">
    <location>
        <begin position="32"/>
        <end position="56"/>
    </location>
</feature>
<evidence type="ECO:0000256" key="9">
    <source>
        <dbReference type="ARBA" id="ARBA00023303"/>
    </source>
</evidence>